<evidence type="ECO:0000313" key="2">
    <source>
        <dbReference type="EMBL" id="MXP76705.1"/>
    </source>
</evidence>
<keyword evidence="3" id="KW-1185">Reference proteome</keyword>
<name>A0A7X3SJT7_9FIRM</name>
<gene>
    <name evidence="2" type="ORF">GN277_15340</name>
</gene>
<protein>
    <submittedName>
        <fullName evidence="2">Uncharacterized protein</fullName>
    </submittedName>
</protein>
<proteinExistence type="predicted"/>
<evidence type="ECO:0000313" key="3">
    <source>
        <dbReference type="Proteomes" id="UP000460412"/>
    </source>
</evidence>
<sequence>MSSLFYTGQSRRTNGAFSVTMKDGAKLAKKLEKLKDGGETAIKRTVSDFTSRAPAWVSKGIRQHYGVDTAAIKEAGPKTKRGATSTNVSGISVDGASLEYKGETLTPIHFKMSPKAPRGLQDKRQRIPGQMVDFKGAAGPVGIVRTPKPYTVKATIIKGQRASMKAGTYLASSSKKNADAPTLPFQRTGEGRTPVEAVRTLSVPQMISGKAKETIEETIGSNLEKRFEHHIQQAMK</sequence>
<dbReference type="RefSeq" id="WP_159751770.1">
    <property type="nucleotide sequence ID" value="NZ_WUQX01000001.1"/>
</dbReference>
<accession>A0A7X3SJT7</accession>
<organism evidence="2 3">
    <name type="scientific">Sporofaciens musculi</name>
    <dbReference type="NCBI Taxonomy" id="2681861"/>
    <lineage>
        <taxon>Bacteria</taxon>
        <taxon>Bacillati</taxon>
        <taxon>Bacillota</taxon>
        <taxon>Clostridia</taxon>
        <taxon>Lachnospirales</taxon>
        <taxon>Lachnospiraceae</taxon>
        <taxon>Sporofaciens</taxon>
    </lineage>
</organism>
<reference evidence="2 3" key="1">
    <citation type="submission" date="2019-12" db="EMBL/GenBank/DDBJ databases">
        <title>Sporaefaciens musculi gen. nov., sp. nov., a novel bacterium isolated from the caecum of an obese mouse.</title>
        <authorList>
            <person name="Rasmussen T.S."/>
            <person name="Streidl T."/>
            <person name="Hitch T.C.A."/>
            <person name="Wortmann E."/>
            <person name="Deptula P."/>
            <person name="Hansen M."/>
            <person name="Nielsen D.S."/>
            <person name="Clavel T."/>
            <person name="Vogensen F.K."/>
        </authorList>
    </citation>
    <scope>NUCLEOTIDE SEQUENCE [LARGE SCALE GENOMIC DNA]</scope>
    <source>
        <strain evidence="2 3">WCA-9-b2</strain>
    </source>
</reference>
<evidence type="ECO:0000256" key="1">
    <source>
        <dbReference type="SAM" id="MobiDB-lite"/>
    </source>
</evidence>
<dbReference type="AlphaFoldDB" id="A0A7X3SJT7"/>
<dbReference type="Proteomes" id="UP000460412">
    <property type="component" value="Unassembled WGS sequence"/>
</dbReference>
<dbReference type="EMBL" id="WUQX01000001">
    <property type="protein sequence ID" value="MXP76705.1"/>
    <property type="molecule type" value="Genomic_DNA"/>
</dbReference>
<feature type="region of interest" description="Disordered" evidence="1">
    <location>
        <begin position="171"/>
        <end position="192"/>
    </location>
</feature>
<comment type="caution">
    <text evidence="2">The sequence shown here is derived from an EMBL/GenBank/DDBJ whole genome shotgun (WGS) entry which is preliminary data.</text>
</comment>